<accession>A0ABU1IM99</accession>
<evidence type="ECO:0000256" key="1">
    <source>
        <dbReference type="SAM" id="Phobius"/>
    </source>
</evidence>
<protein>
    <submittedName>
        <fullName evidence="2">Uncharacterized protein</fullName>
    </submittedName>
</protein>
<gene>
    <name evidence="2" type="ORF">JOE21_001907</name>
</gene>
<comment type="caution">
    <text evidence="2">The sequence shown here is derived from an EMBL/GenBank/DDBJ whole genome shotgun (WGS) entry which is preliminary data.</text>
</comment>
<keyword evidence="3" id="KW-1185">Reference proteome</keyword>
<dbReference type="Proteomes" id="UP001185012">
    <property type="component" value="Unassembled WGS sequence"/>
</dbReference>
<dbReference type="EMBL" id="JAVDQG010000004">
    <property type="protein sequence ID" value="MDR6225901.1"/>
    <property type="molecule type" value="Genomic_DNA"/>
</dbReference>
<reference evidence="2 3" key="1">
    <citation type="submission" date="2023-07" db="EMBL/GenBank/DDBJ databases">
        <title>Genomic Encyclopedia of Type Strains, Phase IV (KMG-IV): sequencing the most valuable type-strain genomes for metagenomic binning, comparative biology and taxonomic classification.</title>
        <authorList>
            <person name="Goeker M."/>
        </authorList>
    </citation>
    <scope>NUCLEOTIDE SEQUENCE [LARGE SCALE GENOMIC DNA]</scope>
    <source>
        <strain evidence="2 3">DSM 45903</strain>
    </source>
</reference>
<keyword evidence="1" id="KW-1133">Transmembrane helix</keyword>
<keyword evidence="1" id="KW-0812">Transmembrane</keyword>
<feature type="transmembrane region" description="Helical" evidence="1">
    <location>
        <begin position="6"/>
        <end position="27"/>
    </location>
</feature>
<feature type="transmembrane region" description="Helical" evidence="1">
    <location>
        <begin position="32"/>
        <end position="51"/>
    </location>
</feature>
<keyword evidence="1" id="KW-0472">Membrane</keyword>
<evidence type="ECO:0000313" key="2">
    <source>
        <dbReference type="EMBL" id="MDR6225901.1"/>
    </source>
</evidence>
<sequence>MDWSMIWMWEWQAMSGLTLISAGLAWWTRRRLFRVVAVAGLTVMVLALALWDSVHPLWTVSGILIGASLLLLMTKWILEPTGS</sequence>
<evidence type="ECO:0000313" key="3">
    <source>
        <dbReference type="Proteomes" id="UP001185012"/>
    </source>
</evidence>
<feature type="transmembrane region" description="Helical" evidence="1">
    <location>
        <begin position="57"/>
        <end position="78"/>
    </location>
</feature>
<dbReference type="RefSeq" id="WP_309865103.1">
    <property type="nucleotide sequence ID" value="NZ_JAVDQG010000004.1"/>
</dbReference>
<proteinExistence type="predicted"/>
<name>A0ABU1IM99_9BACL</name>
<organism evidence="2 3">
    <name type="scientific">Desmospora profundinema</name>
    <dbReference type="NCBI Taxonomy" id="1571184"/>
    <lineage>
        <taxon>Bacteria</taxon>
        <taxon>Bacillati</taxon>
        <taxon>Bacillota</taxon>
        <taxon>Bacilli</taxon>
        <taxon>Bacillales</taxon>
        <taxon>Thermoactinomycetaceae</taxon>
        <taxon>Desmospora</taxon>
    </lineage>
</organism>